<keyword evidence="2 6" id="KW-0378">Hydrolase</keyword>
<feature type="active site" description="Nucleophile" evidence="4">
    <location>
        <position position="7"/>
    </location>
</feature>
<keyword evidence="3" id="KW-0904">Protein phosphatase</keyword>
<reference evidence="6 7" key="1">
    <citation type="submission" date="2018-06" db="EMBL/GenBank/DDBJ databases">
        <authorList>
            <consortium name="Pathogen Informatics"/>
            <person name="Doyle S."/>
        </authorList>
    </citation>
    <scope>NUCLEOTIDE SEQUENCE [LARGE SCALE GENOMIC DNA]</scope>
    <source>
        <strain evidence="7">NCTC 10815</strain>
    </source>
</reference>
<evidence type="ECO:0000256" key="1">
    <source>
        <dbReference type="ARBA" id="ARBA00011063"/>
    </source>
</evidence>
<gene>
    <name evidence="6" type="primary">ptpB</name>
    <name evidence="6" type="ORF">NCTC10815_01800</name>
</gene>
<comment type="similarity">
    <text evidence="1">Belongs to the low molecular weight phosphotyrosine protein phosphatase family.</text>
</comment>
<evidence type="ECO:0000256" key="3">
    <source>
        <dbReference type="ARBA" id="ARBA00022912"/>
    </source>
</evidence>
<feature type="active site" description="Nucleophile" evidence="4">
    <location>
        <position position="13"/>
    </location>
</feature>
<dbReference type="GO" id="GO:0004725">
    <property type="term" value="F:protein tyrosine phosphatase activity"/>
    <property type="evidence" value="ECO:0007669"/>
    <property type="project" value="UniProtKB-EC"/>
</dbReference>
<dbReference type="PRINTS" id="PR00719">
    <property type="entry name" value="LMWPTPASE"/>
</dbReference>
<dbReference type="CDD" id="cd16344">
    <property type="entry name" value="LMWPAP"/>
    <property type="match status" value="1"/>
</dbReference>
<evidence type="ECO:0000256" key="2">
    <source>
        <dbReference type="ARBA" id="ARBA00022801"/>
    </source>
</evidence>
<dbReference type="RefSeq" id="WP_003758798.1">
    <property type="nucleotide sequence ID" value="NZ_CABKNG010000002.1"/>
</dbReference>
<organism evidence="6 7">
    <name type="scientific">Listeria grayi</name>
    <name type="common">Listeria murrayi</name>
    <dbReference type="NCBI Taxonomy" id="1641"/>
    <lineage>
        <taxon>Bacteria</taxon>
        <taxon>Bacillati</taxon>
        <taxon>Bacillota</taxon>
        <taxon>Bacilli</taxon>
        <taxon>Bacillales</taxon>
        <taxon>Listeriaceae</taxon>
        <taxon>Listeria</taxon>
    </lineage>
</organism>
<dbReference type="InterPro" id="IPR017867">
    <property type="entry name" value="Tyr_phospatase_low_mol_wt"/>
</dbReference>
<protein>
    <submittedName>
        <fullName evidence="6">Low molecular weight protein-tyrosine-phosphatase ptpB</fullName>
        <ecNumber evidence="6">3.1.3.48</ecNumber>
    </submittedName>
</protein>
<dbReference type="PANTHER" id="PTHR11717">
    <property type="entry name" value="LOW MOLECULAR WEIGHT PROTEIN TYROSINE PHOSPHATASE"/>
    <property type="match status" value="1"/>
</dbReference>
<dbReference type="OrthoDB" id="9784339at2"/>
<name>A0A378MDP8_LISGR</name>
<feature type="active site" description="Proton donor" evidence="4">
    <location>
        <position position="109"/>
    </location>
</feature>
<sequence length="137" mass="15563">MNVLFVCTGNTCRSPMAEKILAKKRPELNVQSAGTHALQGQPLAMSAKQLLREHGLNETHYAQLVSEELLDWADEVYTMTAQQAEELRYRYPLVKKNIQSLRPSKAIADPYGQSMEAYRACFAELQEAISERFVEKE</sequence>
<dbReference type="Pfam" id="PF01451">
    <property type="entry name" value="LMWPc"/>
    <property type="match status" value="1"/>
</dbReference>
<evidence type="ECO:0000313" key="6">
    <source>
        <dbReference type="EMBL" id="STY44458.1"/>
    </source>
</evidence>
<dbReference type="PANTHER" id="PTHR11717:SF31">
    <property type="entry name" value="LOW MOLECULAR WEIGHT PROTEIN-TYROSINE-PHOSPHATASE ETP-RELATED"/>
    <property type="match status" value="1"/>
</dbReference>
<dbReference type="InterPro" id="IPR050438">
    <property type="entry name" value="LMW_PTPase"/>
</dbReference>
<dbReference type="Proteomes" id="UP000254879">
    <property type="component" value="Unassembled WGS sequence"/>
</dbReference>
<dbReference type="SUPFAM" id="SSF52788">
    <property type="entry name" value="Phosphotyrosine protein phosphatases I"/>
    <property type="match status" value="1"/>
</dbReference>
<dbReference type="AlphaFoldDB" id="A0A378MDP8"/>
<dbReference type="EC" id="3.1.3.48" evidence="6"/>
<dbReference type="SMART" id="SM00226">
    <property type="entry name" value="LMWPc"/>
    <property type="match status" value="1"/>
</dbReference>
<dbReference type="InterPro" id="IPR023485">
    <property type="entry name" value="Ptyr_pPase"/>
</dbReference>
<dbReference type="Gene3D" id="3.40.50.2300">
    <property type="match status" value="1"/>
</dbReference>
<evidence type="ECO:0000259" key="5">
    <source>
        <dbReference type="SMART" id="SM00226"/>
    </source>
</evidence>
<evidence type="ECO:0000256" key="4">
    <source>
        <dbReference type="PIRSR" id="PIRSR617867-1"/>
    </source>
</evidence>
<accession>A0A378MDP8</accession>
<feature type="domain" description="Phosphotyrosine protein phosphatase I" evidence="5">
    <location>
        <begin position="1"/>
        <end position="136"/>
    </location>
</feature>
<proteinExistence type="inferred from homology"/>
<dbReference type="InterPro" id="IPR036196">
    <property type="entry name" value="Ptyr_pPase_sf"/>
</dbReference>
<dbReference type="EMBL" id="UGPG01000001">
    <property type="protein sequence ID" value="STY44458.1"/>
    <property type="molecule type" value="Genomic_DNA"/>
</dbReference>
<evidence type="ECO:0000313" key="7">
    <source>
        <dbReference type="Proteomes" id="UP000254879"/>
    </source>
</evidence>